<organism evidence="10 11">
    <name type="scientific">Bacterioplanes sanyensis</name>
    <dbReference type="NCBI Taxonomy" id="1249553"/>
    <lineage>
        <taxon>Bacteria</taxon>
        <taxon>Pseudomonadati</taxon>
        <taxon>Pseudomonadota</taxon>
        <taxon>Gammaproteobacteria</taxon>
        <taxon>Oceanospirillales</taxon>
        <taxon>Oceanospirillaceae</taxon>
        <taxon>Bacterioplanes</taxon>
    </lineage>
</organism>
<evidence type="ECO:0000256" key="7">
    <source>
        <dbReference type="ARBA" id="ARBA00023136"/>
    </source>
</evidence>
<dbReference type="SUPFAM" id="SSF103473">
    <property type="entry name" value="MFS general substrate transporter"/>
    <property type="match status" value="1"/>
</dbReference>
<evidence type="ECO:0000313" key="11">
    <source>
        <dbReference type="Proteomes" id="UP000202440"/>
    </source>
</evidence>
<dbReference type="InterPro" id="IPR011701">
    <property type="entry name" value="MFS"/>
</dbReference>
<dbReference type="OrthoDB" id="63984at2"/>
<evidence type="ECO:0000256" key="8">
    <source>
        <dbReference type="SAM" id="Phobius"/>
    </source>
</evidence>
<keyword evidence="4" id="KW-1003">Cell membrane</keyword>
<feature type="transmembrane region" description="Helical" evidence="8">
    <location>
        <begin position="218"/>
        <end position="242"/>
    </location>
</feature>
<dbReference type="PANTHER" id="PTHR43271:SF1">
    <property type="entry name" value="INNER MEMBRANE TRANSPORT PROTEIN YNFM"/>
    <property type="match status" value="1"/>
</dbReference>
<evidence type="ECO:0000256" key="3">
    <source>
        <dbReference type="ARBA" id="ARBA00022448"/>
    </source>
</evidence>
<keyword evidence="6 8" id="KW-1133">Transmembrane helix</keyword>
<feature type="transmembrane region" description="Helical" evidence="8">
    <location>
        <begin position="293"/>
        <end position="309"/>
    </location>
</feature>
<keyword evidence="3" id="KW-0813">Transport</keyword>
<keyword evidence="5 8" id="KW-0812">Transmembrane</keyword>
<comment type="similarity">
    <text evidence="2">Belongs to the major facilitator superfamily.</text>
</comment>
<dbReference type="GO" id="GO:0005886">
    <property type="term" value="C:plasma membrane"/>
    <property type="evidence" value="ECO:0007669"/>
    <property type="project" value="UniProtKB-SubCell"/>
</dbReference>
<feature type="transmembrane region" description="Helical" evidence="8">
    <location>
        <begin position="50"/>
        <end position="75"/>
    </location>
</feature>
<keyword evidence="7 8" id="KW-0472">Membrane</keyword>
<feature type="transmembrane region" description="Helical" evidence="8">
    <location>
        <begin position="144"/>
        <end position="164"/>
    </location>
</feature>
<protein>
    <submittedName>
        <fullName evidence="10">MFS transporter</fullName>
    </submittedName>
</protein>
<dbReference type="Proteomes" id="UP000202440">
    <property type="component" value="Chromosome"/>
</dbReference>
<reference evidence="10 11" key="1">
    <citation type="submission" date="2017-07" db="EMBL/GenBank/DDBJ databases">
        <title>Annotated genome sequence of Bacterioplanes sanyensis isolated from Red Sea.</title>
        <authorList>
            <person name="Rehman Z.U."/>
        </authorList>
    </citation>
    <scope>NUCLEOTIDE SEQUENCE [LARGE SCALE GENOMIC DNA]</scope>
    <source>
        <strain evidence="10 11">NV9</strain>
    </source>
</reference>
<feature type="transmembrane region" description="Helical" evidence="8">
    <location>
        <begin position="176"/>
        <end position="197"/>
    </location>
</feature>
<keyword evidence="11" id="KW-1185">Reference proteome</keyword>
<comment type="subcellular location">
    <subcellularLocation>
        <location evidence="1">Cell membrane</location>
        <topology evidence="1">Multi-pass membrane protein</topology>
    </subcellularLocation>
</comment>
<dbReference type="InterPro" id="IPR020846">
    <property type="entry name" value="MFS_dom"/>
</dbReference>
<dbReference type="Pfam" id="PF07690">
    <property type="entry name" value="MFS_1"/>
    <property type="match status" value="1"/>
</dbReference>
<dbReference type="AlphaFoldDB" id="A0A222FIP1"/>
<evidence type="ECO:0000259" key="9">
    <source>
        <dbReference type="PROSITE" id="PS50850"/>
    </source>
</evidence>
<feature type="transmembrane region" description="Helical" evidence="8">
    <location>
        <begin position="111"/>
        <end position="132"/>
    </location>
</feature>
<dbReference type="InterPro" id="IPR036259">
    <property type="entry name" value="MFS_trans_sf"/>
</dbReference>
<feature type="transmembrane region" description="Helical" evidence="8">
    <location>
        <begin position="262"/>
        <end position="281"/>
    </location>
</feature>
<dbReference type="CDD" id="cd17324">
    <property type="entry name" value="MFS_NepI_like"/>
    <property type="match status" value="1"/>
</dbReference>
<sequence>MNSFSSLSRSYATQAASFWPATLALGLGSFVVFANLYITQPMLPFLVQHFAISPLMAGQTFTITTATLAMSLLVFGPLSEVVGRRPLMLSATAGAVVCTGLLSWADSFSSMLVLRAAQGFFLAGLPAIALAYMREEFEASAFRIAVGVYISANSLGGIGGRLLGGFFIEHFSLSQSFALLAGLSIVLLLPVFIILPQSRGFQQQSWSSLRPRKVAQDIYSHLSNPVLLLAYMIGGLNFFIFVNQFSYATFRLAAAPYELSPSILGMLFLTYLSGTVGAALGGRWLRRWSAPQIMRLGVILLMLGSLVTLSDALPWIIVGFLINALGFFLAHANASGWVSRHAEHTPATASSVYLVCYYLGASSGGYYLDPFWNLAGWPGVVWASIVVLIINLFMTLRLRRYERKMADCR</sequence>
<evidence type="ECO:0000256" key="5">
    <source>
        <dbReference type="ARBA" id="ARBA00022692"/>
    </source>
</evidence>
<feature type="transmembrane region" description="Helical" evidence="8">
    <location>
        <begin position="21"/>
        <end position="38"/>
    </location>
</feature>
<gene>
    <name evidence="10" type="ORF">CHH28_09265</name>
</gene>
<feature type="transmembrane region" description="Helical" evidence="8">
    <location>
        <begin position="374"/>
        <end position="396"/>
    </location>
</feature>
<evidence type="ECO:0000256" key="1">
    <source>
        <dbReference type="ARBA" id="ARBA00004651"/>
    </source>
</evidence>
<dbReference type="PROSITE" id="PS50850">
    <property type="entry name" value="MFS"/>
    <property type="match status" value="1"/>
</dbReference>
<dbReference type="PANTHER" id="PTHR43271">
    <property type="entry name" value="BLL2771 PROTEIN"/>
    <property type="match status" value="1"/>
</dbReference>
<dbReference type="RefSeq" id="WP_094060044.1">
    <property type="nucleotide sequence ID" value="NZ_CP022530.1"/>
</dbReference>
<proteinExistence type="inferred from homology"/>
<name>A0A222FIP1_9GAMM</name>
<dbReference type="Gene3D" id="1.20.1250.20">
    <property type="entry name" value="MFS general substrate transporter like domains"/>
    <property type="match status" value="1"/>
</dbReference>
<evidence type="ECO:0000256" key="2">
    <source>
        <dbReference type="ARBA" id="ARBA00008335"/>
    </source>
</evidence>
<dbReference type="KEGG" id="bsan:CHH28_09265"/>
<evidence type="ECO:0000256" key="4">
    <source>
        <dbReference type="ARBA" id="ARBA00022475"/>
    </source>
</evidence>
<dbReference type="GO" id="GO:0022857">
    <property type="term" value="F:transmembrane transporter activity"/>
    <property type="evidence" value="ECO:0007669"/>
    <property type="project" value="InterPro"/>
</dbReference>
<evidence type="ECO:0000313" key="10">
    <source>
        <dbReference type="EMBL" id="ASP38858.1"/>
    </source>
</evidence>
<accession>A0A222FIP1</accession>
<dbReference type="EMBL" id="CP022530">
    <property type="protein sequence ID" value="ASP38858.1"/>
    <property type="molecule type" value="Genomic_DNA"/>
</dbReference>
<evidence type="ECO:0000256" key="6">
    <source>
        <dbReference type="ARBA" id="ARBA00022989"/>
    </source>
</evidence>
<feature type="domain" description="Major facilitator superfamily (MFS) profile" evidence="9">
    <location>
        <begin position="21"/>
        <end position="403"/>
    </location>
</feature>